<keyword evidence="4 6" id="KW-1133">Transmembrane helix</keyword>
<organism evidence="7 8">
    <name type="scientific">Mytilus galloprovincialis</name>
    <name type="common">Mediterranean mussel</name>
    <dbReference type="NCBI Taxonomy" id="29158"/>
    <lineage>
        <taxon>Eukaryota</taxon>
        <taxon>Metazoa</taxon>
        <taxon>Spiralia</taxon>
        <taxon>Lophotrochozoa</taxon>
        <taxon>Mollusca</taxon>
        <taxon>Bivalvia</taxon>
        <taxon>Autobranchia</taxon>
        <taxon>Pteriomorphia</taxon>
        <taxon>Mytilida</taxon>
        <taxon>Mytiloidea</taxon>
        <taxon>Mytilidae</taxon>
        <taxon>Mytilinae</taxon>
        <taxon>Mytilus</taxon>
    </lineage>
</organism>
<reference evidence="7 8" key="1">
    <citation type="journal article" date="2016" name="PLoS ONE">
        <title>A First Insight into the Genome of the Filter-Feeder Mussel Mytilus galloprovincialis.</title>
        <authorList>
            <person name="Murgarella M."/>
            <person name="Puiu D."/>
            <person name="Novoa B."/>
            <person name="Figueras A."/>
            <person name="Posada D."/>
            <person name="Canchaya C."/>
        </authorList>
    </citation>
    <scope>NUCLEOTIDE SEQUENCE [LARGE SCALE GENOMIC DNA]</scope>
    <source>
        <tissue evidence="7">Muscle</tissue>
    </source>
</reference>
<dbReference type="Pfam" id="PF02487">
    <property type="entry name" value="CLN3"/>
    <property type="match status" value="1"/>
</dbReference>
<dbReference type="Proteomes" id="UP000266721">
    <property type="component" value="Unassembled WGS sequence"/>
</dbReference>
<evidence type="ECO:0000256" key="5">
    <source>
        <dbReference type="ARBA" id="ARBA00023136"/>
    </source>
</evidence>
<evidence type="ECO:0000256" key="2">
    <source>
        <dbReference type="ARBA" id="ARBA00022448"/>
    </source>
</evidence>
<evidence type="ECO:0000313" key="8">
    <source>
        <dbReference type="Proteomes" id="UP000266721"/>
    </source>
</evidence>
<dbReference type="PANTHER" id="PTHR10981">
    <property type="entry name" value="BATTENIN"/>
    <property type="match status" value="1"/>
</dbReference>
<keyword evidence="2" id="KW-0813">Transport</keyword>
<dbReference type="GO" id="GO:0051453">
    <property type="term" value="P:regulation of intracellular pH"/>
    <property type="evidence" value="ECO:0007669"/>
    <property type="project" value="TreeGrafter"/>
</dbReference>
<keyword evidence="5 6" id="KW-0472">Membrane</keyword>
<dbReference type="InterPro" id="IPR003492">
    <property type="entry name" value="Battenin_disease_Cln3"/>
</dbReference>
<dbReference type="AlphaFoldDB" id="A0A3L5TSR4"/>
<evidence type="ECO:0000256" key="6">
    <source>
        <dbReference type="RuleBase" id="RU361113"/>
    </source>
</evidence>
<dbReference type="GO" id="GO:0012505">
    <property type="term" value="C:endomembrane system"/>
    <property type="evidence" value="ECO:0007669"/>
    <property type="project" value="UniProtKB-SubCell"/>
</dbReference>
<dbReference type="EMBL" id="KV585572">
    <property type="protein sequence ID" value="OPL32979.1"/>
    <property type="molecule type" value="Genomic_DNA"/>
</dbReference>
<feature type="non-terminal residue" evidence="7">
    <location>
        <position position="142"/>
    </location>
</feature>
<name>A0A3L5TSR4_MYTGA</name>
<keyword evidence="8" id="KW-1185">Reference proteome</keyword>
<keyword evidence="6" id="KW-0458">Lysosome</keyword>
<comment type="caution">
    <text evidence="6">Lacks conserved residue(s) required for the propagation of feature annotation.</text>
</comment>
<evidence type="ECO:0000256" key="3">
    <source>
        <dbReference type="ARBA" id="ARBA00022692"/>
    </source>
</evidence>
<evidence type="ECO:0000256" key="1">
    <source>
        <dbReference type="ARBA" id="ARBA00004127"/>
    </source>
</evidence>
<keyword evidence="3 6" id="KW-0812">Transmembrane</keyword>
<comment type="subcellular location">
    <subcellularLocation>
        <location evidence="1">Endomembrane system</location>
        <topology evidence="1">Multi-pass membrane protein</topology>
    </subcellularLocation>
    <subcellularLocation>
        <location evidence="6">Lysosome membrane</location>
        <topology evidence="6">Multi-pass membrane protein</topology>
    </subcellularLocation>
</comment>
<evidence type="ECO:0000256" key="4">
    <source>
        <dbReference type="ARBA" id="ARBA00022989"/>
    </source>
</evidence>
<comment type="similarity">
    <text evidence="6">Belongs to the battenin family.</text>
</comment>
<proteinExistence type="inferred from homology"/>
<feature type="non-terminal residue" evidence="7">
    <location>
        <position position="1"/>
    </location>
</feature>
<gene>
    <name evidence="7" type="ORF">AM593_08440</name>
</gene>
<accession>A0A3L5TSR4</accession>
<dbReference type="GO" id="GO:0005765">
    <property type="term" value="C:lysosomal membrane"/>
    <property type="evidence" value="ECO:0007669"/>
    <property type="project" value="UniProtKB-SubCell"/>
</dbReference>
<evidence type="ECO:0000313" key="7">
    <source>
        <dbReference type="EMBL" id="OPL32979.1"/>
    </source>
</evidence>
<protein>
    <recommendedName>
        <fullName evidence="6">Battenin</fullName>
    </recommendedName>
</protein>
<comment type="caution">
    <text evidence="7">The sequence shown here is derived from an EMBL/GenBank/DDBJ whole genome shotgun (WGS) entry which is preliminary data.</text>
</comment>
<dbReference type="PRINTS" id="PR01315">
    <property type="entry name" value="BATTENIN"/>
</dbReference>
<feature type="transmembrane region" description="Helical" evidence="6">
    <location>
        <begin position="18"/>
        <end position="38"/>
    </location>
</feature>
<sequence length="142" mass="16035">LGVFISRSSVNFFEVKRLWVLPIIQFINLGILLTQVFYRYIPNIAIIFVIIFFEGLLGGAAFVNTFYQISKEIRAEYREYSLGAATIADSFGLILLVDEVPAEKHHFDSCRKTRNPIQFGLELKAVVMSGVRYTTSAFTGKG</sequence>
<dbReference type="PANTHER" id="PTHR10981:SF0">
    <property type="entry name" value="BATTENIN"/>
    <property type="match status" value="1"/>
</dbReference>
<feature type="transmembrane region" description="Helical" evidence="6">
    <location>
        <begin position="44"/>
        <end position="67"/>
    </location>
</feature>